<feature type="chain" id="PRO_5042580442" evidence="1">
    <location>
        <begin position="17"/>
        <end position="223"/>
    </location>
</feature>
<keyword evidence="2" id="KW-1185">Reference proteome</keyword>
<protein>
    <submittedName>
        <fullName evidence="3">Uncharacterized protein LOC107264380</fullName>
    </submittedName>
</protein>
<sequence length="223" mass="25422">MRFYTLLLFLASSTWADNGFEQSPNCLELKSQEALDLKQMMNIWYVMEILEHKQQPGKPMGGSRIVVDTCPVIQLTLTSNYFLKMLWTESLGHLEYTFRIHDTRTPGLWVSTALQNGTLVGDHYNQFMGSVHVMKAVASHMVLTFCMSKTETQLFSLLLSRKRALQKSDIKGVHNLLPRRRLNIVSTRVTCTNASGNSRGTFTLEWMTLVVLFTSGFFSTIIQ</sequence>
<name>A0AAJ7BKB1_CEPCN</name>
<accession>A0AAJ7BKB1</accession>
<organism evidence="2 3">
    <name type="scientific">Cephus cinctus</name>
    <name type="common">Wheat stem sawfly</name>
    <dbReference type="NCBI Taxonomy" id="211228"/>
    <lineage>
        <taxon>Eukaryota</taxon>
        <taxon>Metazoa</taxon>
        <taxon>Ecdysozoa</taxon>
        <taxon>Arthropoda</taxon>
        <taxon>Hexapoda</taxon>
        <taxon>Insecta</taxon>
        <taxon>Pterygota</taxon>
        <taxon>Neoptera</taxon>
        <taxon>Endopterygota</taxon>
        <taxon>Hymenoptera</taxon>
        <taxon>Cephoidea</taxon>
        <taxon>Cephidae</taxon>
        <taxon>Cephus</taxon>
    </lineage>
</organism>
<dbReference type="InterPro" id="IPR012674">
    <property type="entry name" value="Calycin"/>
</dbReference>
<evidence type="ECO:0000256" key="1">
    <source>
        <dbReference type="SAM" id="SignalP"/>
    </source>
</evidence>
<dbReference type="RefSeq" id="XP_015588074.1">
    <property type="nucleotide sequence ID" value="XM_015732588.2"/>
</dbReference>
<dbReference type="GeneID" id="107264380"/>
<dbReference type="Proteomes" id="UP000694920">
    <property type="component" value="Unplaced"/>
</dbReference>
<gene>
    <name evidence="3" type="primary">LOC107264380</name>
</gene>
<keyword evidence="1" id="KW-0732">Signal</keyword>
<dbReference type="SUPFAM" id="SSF50814">
    <property type="entry name" value="Lipocalins"/>
    <property type="match status" value="1"/>
</dbReference>
<evidence type="ECO:0000313" key="3">
    <source>
        <dbReference type="RefSeq" id="XP_015588074.1"/>
    </source>
</evidence>
<dbReference type="Gene3D" id="2.40.128.20">
    <property type="match status" value="1"/>
</dbReference>
<evidence type="ECO:0000313" key="2">
    <source>
        <dbReference type="Proteomes" id="UP000694920"/>
    </source>
</evidence>
<dbReference type="KEGG" id="ccin:107264380"/>
<feature type="signal peptide" evidence="1">
    <location>
        <begin position="1"/>
        <end position="16"/>
    </location>
</feature>
<reference evidence="3" key="1">
    <citation type="submission" date="2025-08" db="UniProtKB">
        <authorList>
            <consortium name="RefSeq"/>
        </authorList>
    </citation>
    <scope>IDENTIFICATION</scope>
</reference>
<dbReference type="AlphaFoldDB" id="A0AAJ7BKB1"/>
<proteinExistence type="predicted"/>